<accession>A0ABT6AMJ4</accession>
<evidence type="ECO:0000313" key="3">
    <source>
        <dbReference type="Proteomes" id="UP001216674"/>
    </source>
</evidence>
<evidence type="ECO:0000259" key="1">
    <source>
        <dbReference type="PROSITE" id="PS50206"/>
    </source>
</evidence>
<protein>
    <submittedName>
        <fullName evidence="2">Rhodanese-like domain-containing protein</fullName>
    </submittedName>
</protein>
<keyword evidence="3" id="KW-1185">Reference proteome</keyword>
<dbReference type="InterPro" id="IPR001763">
    <property type="entry name" value="Rhodanese-like_dom"/>
</dbReference>
<dbReference type="PROSITE" id="PS50206">
    <property type="entry name" value="RHODANESE_3"/>
    <property type="match status" value="4"/>
</dbReference>
<dbReference type="SUPFAM" id="SSF52821">
    <property type="entry name" value="Rhodanese/Cell cycle control phosphatase"/>
    <property type="match status" value="4"/>
</dbReference>
<name>A0ABT6AMJ4_9BURK</name>
<dbReference type="PANTHER" id="PTHR44086">
    <property type="entry name" value="THIOSULFATE SULFURTRANSFERASE RDL2, MITOCHONDRIAL-RELATED"/>
    <property type="match status" value="1"/>
</dbReference>
<dbReference type="Proteomes" id="UP001216674">
    <property type="component" value="Unassembled WGS sequence"/>
</dbReference>
<feature type="domain" description="Rhodanese" evidence="1">
    <location>
        <begin position="139"/>
        <end position="230"/>
    </location>
</feature>
<dbReference type="SMART" id="SM00450">
    <property type="entry name" value="RHOD"/>
    <property type="match status" value="4"/>
</dbReference>
<sequence>MTRSIDAVTLRGWLNDGEPIALLDVREHGQYGEGHPFFAVPLPYSRLELDIGRLVPRLAERIVLLDDGDGVAERAAQRLAALGYRNASVLSGGAPAWAAAGYTLFKGVNVPSKTFGELVEQRQRTPRLSAAELAARQAAGEPLVLVDGRTFEEHRKMTIPGAQSLPNGELALRLAALLPDAQTTVVVHCAGRTRSIIGAQTLRNLGLPNPVLALENGTQGWYLAGHALEHGSQRRYPPAPAGHDLAEARARSAQLLQRFNLPRLSASQAQQWLDDGSRTTFLLDIRTAEEFAQGSIEGARHAPGGQLVQAADQYIGVRGSRVIVFDDDGVRAPVVASWLYQLGYESAVLADGIKAAVKAPAPPRTLPAHALPVLDASLLRALYAEASDVIRIDLRESAAYGRGHAEGAAWSIRPRLPAALDGLGVAHDRPVVLIASEPHIANLAGQDLLAAGYRHVYRLAEGYRTWQAAGLPEATAAAALPPEARIDYLFFVHDRHEGNQAAARAYLAWETGLIAQCAADELGVFRIGVPGGGGNARQAGVLSAVV</sequence>
<reference evidence="2 3" key="1">
    <citation type="submission" date="2023-03" db="EMBL/GenBank/DDBJ databases">
        <title>Draft assemblies of triclosan tolerant bacteria isolated from returned activated sludge.</title>
        <authorList>
            <person name="Van Hamelsveld S."/>
        </authorList>
    </citation>
    <scope>NUCLEOTIDE SEQUENCE [LARGE SCALE GENOMIC DNA]</scope>
    <source>
        <strain evidence="2 3">GW210010_S58</strain>
    </source>
</reference>
<dbReference type="PANTHER" id="PTHR44086:SF10">
    <property type="entry name" value="THIOSULFATE SULFURTRANSFERASE_RHODANESE-LIKE DOMAIN-CONTAINING PROTEIN 3"/>
    <property type="match status" value="1"/>
</dbReference>
<dbReference type="Pfam" id="PF00581">
    <property type="entry name" value="Rhodanese"/>
    <property type="match status" value="4"/>
</dbReference>
<dbReference type="EMBL" id="JARJLM010000218">
    <property type="protein sequence ID" value="MDF3833842.1"/>
    <property type="molecule type" value="Genomic_DNA"/>
</dbReference>
<gene>
    <name evidence="2" type="ORF">P3W85_12910</name>
</gene>
<feature type="domain" description="Rhodanese" evidence="1">
    <location>
        <begin position="385"/>
        <end position="475"/>
    </location>
</feature>
<feature type="domain" description="Rhodanese" evidence="1">
    <location>
        <begin position="16"/>
        <end position="106"/>
    </location>
</feature>
<dbReference type="InterPro" id="IPR036873">
    <property type="entry name" value="Rhodanese-like_dom_sf"/>
</dbReference>
<evidence type="ECO:0000313" key="2">
    <source>
        <dbReference type="EMBL" id="MDF3833842.1"/>
    </source>
</evidence>
<dbReference type="RefSeq" id="WP_276265068.1">
    <property type="nucleotide sequence ID" value="NZ_JARJLM010000218.1"/>
</dbReference>
<comment type="caution">
    <text evidence="2">The sequence shown here is derived from an EMBL/GenBank/DDBJ whole genome shotgun (WGS) entry which is preliminary data.</text>
</comment>
<proteinExistence type="predicted"/>
<dbReference type="Gene3D" id="3.40.250.10">
    <property type="entry name" value="Rhodanese-like domain"/>
    <property type="match status" value="4"/>
</dbReference>
<feature type="domain" description="Rhodanese" evidence="1">
    <location>
        <begin position="276"/>
        <end position="365"/>
    </location>
</feature>
<organism evidence="2 3">
    <name type="scientific">Cupriavidus basilensis</name>
    <dbReference type="NCBI Taxonomy" id="68895"/>
    <lineage>
        <taxon>Bacteria</taxon>
        <taxon>Pseudomonadati</taxon>
        <taxon>Pseudomonadota</taxon>
        <taxon>Betaproteobacteria</taxon>
        <taxon>Burkholderiales</taxon>
        <taxon>Burkholderiaceae</taxon>
        <taxon>Cupriavidus</taxon>
    </lineage>
</organism>